<dbReference type="NCBIfam" id="TIGR01596">
    <property type="entry name" value="cas3_HD"/>
    <property type="match status" value="1"/>
</dbReference>
<evidence type="ECO:0000256" key="4">
    <source>
        <dbReference type="ARBA" id="ARBA00022723"/>
    </source>
</evidence>
<feature type="domain" description="HD Cas3-type" evidence="11">
    <location>
        <begin position="19"/>
        <end position="234"/>
    </location>
</feature>
<evidence type="ECO:0000313" key="12">
    <source>
        <dbReference type="EMBL" id="KWZ86198.1"/>
    </source>
</evidence>
<evidence type="ECO:0000256" key="6">
    <source>
        <dbReference type="ARBA" id="ARBA00022801"/>
    </source>
</evidence>
<dbReference type="PROSITE" id="PS51192">
    <property type="entry name" value="HELICASE_ATP_BIND_1"/>
    <property type="match status" value="1"/>
</dbReference>
<comment type="caution">
    <text evidence="12">The sequence shown here is derived from an EMBL/GenBank/DDBJ whole genome shotgun (WGS) entry which is preliminary data.</text>
</comment>
<dbReference type="Pfam" id="PF18019">
    <property type="entry name" value="Cas3_HD"/>
    <property type="match status" value="1"/>
</dbReference>
<accession>A0A133L334</accession>
<dbReference type="InterPro" id="IPR006474">
    <property type="entry name" value="Helicase_Cas3_CRISPR-ass_core"/>
</dbReference>
<dbReference type="AlphaFoldDB" id="A0A133L334"/>
<name>A0A133L334_HEYCO</name>
<comment type="similarity">
    <text evidence="2">In the central section; belongs to the CRISPR-associated helicase Cas3 family.</text>
</comment>
<dbReference type="InterPro" id="IPR038257">
    <property type="entry name" value="CRISPR-assoc_Cas3_HD_sf"/>
</dbReference>
<dbReference type="EMBL" id="LRPN01000005">
    <property type="protein sequence ID" value="KWZ86198.1"/>
    <property type="molecule type" value="Genomic_DNA"/>
</dbReference>
<dbReference type="SMART" id="SM00487">
    <property type="entry name" value="DEXDc"/>
    <property type="match status" value="1"/>
</dbReference>
<evidence type="ECO:0000256" key="1">
    <source>
        <dbReference type="ARBA" id="ARBA00006847"/>
    </source>
</evidence>
<protein>
    <submittedName>
        <fullName evidence="12">CRISPR-associated endonuclease Cas3-HD</fullName>
    </submittedName>
</protein>
<gene>
    <name evidence="12" type="ORF">HMPREF3213_00109</name>
</gene>
<dbReference type="Pfam" id="PF22590">
    <property type="entry name" value="Cas3-like_C_2"/>
    <property type="match status" value="1"/>
</dbReference>
<dbReference type="Pfam" id="PF00270">
    <property type="entry name" value="DEAD"/>
    <property type="match status" value="1"/>
</dbReference>
<evidence type="ECO:0000313" key="13">
    <source>
        <dbReference type="Proteomes" id="UP000070376"/>
    </source>
</evidence>
<evidence type="ECO:0000256" key="7">
    <source>
        <dbReference type="ARBA" id="ARBA00022806"/>
    </source>
</evidence>
<keyword evidence="7" id="KW-0347">Helicase</keyword>
<dbReference type="RefSeq" id="WP_013860397.1">
    <property type="nucleotide sequence ID" value="NZ_KQ955787.1"/>
</dbReference>
<evidence type="ECO:0000256" key="3">
    <source>
        <dbReference type="ARBA" id="ARBA00022722"/>
    </source>
</evidence>
<comment type="similarity">
    <text evidence="1">In the N-terminal section; belongs to the CRISPR-associated nuclease Cas3-HD family.</text>
</comment>
<dbReference type="Proteomes" id="UP000070376">
    <property type="component" value="Unassembled WGS sequence"/>
</dbReference>
<dbReference type="InterPro" id="IPR006483">
    <property type="entry name" value="CRISPR-assoc_Cas3_HD"/>
</dbReference>
<evidence type="ECO:0000256" key="2">
    <source>
        <dbReference type="ARBA" id="ARBA00009046"/>
    </source>
</evidence>
<dbReference type="SUPFAM" id="SSF52540">
    <property type="entry name" value="P-loop containing nucleoside triphosphate hydrolases"/>
    <property type="match status" value="1"/>
</dbReference>
<dbReference type="GO" id="GO:0051607">
    <property type="term" value="P:defense response to virus"/>
    <property type="evidence" value="ECO:0007669"/>
    <property type="project" value="UniProtKB-KW"/>
</dbReference>
<dbReference type="GO" id="GO:0004386">
    <property type="term" value="F:helicase activity"/>
    <property type="evidence" value="ECO:0007669"/>
    <property type="project" value="UniProtKB-KW"/>
</dbReference>
<evidence type="ECO:0000256" key="9">
    <source>
        <dbReference type="ARBA" id="ARBA00023118"/>
    </source>
</evidence>
<keyword evidence="6" id="KW-0378">Hydrolase</keyword>
<dbReference type="GO" id="GO:0016787">
    <property type="term" value="F:hydrolase activity"/>
    <property type="evidence" value="ECO:0007669"/>
    <property type="project" value="UniProtKB-KW"/>
</dbReference>
<keyword evidence="3" id="KW-0540">Nuclease</keyword>
<dbReference type="InterPro" id="IPR027417">
    <property type="entry name" value="P-loop_NTPase"/>
</dbReference>
<reference evidence="13" key="1">
    <citation type="submission" date="2016-01" db="EMBL/GenBank/DDBJ databases">
        <authorList>
            <person name="Mitreva M."/>
            <person name="Pepin K.H."/>
            <person name="Mihindukulasuriya K.A."/>
            <person name="Fulton R."/>
            <person name="Fronick C."/>
            <person name="O'Laughlin M."/>
            <person name="Miner T."/>
            <person name="Herter B."/>
            <person name="Rosa B.A."/>
            <person name="Cordes M."/>
            <person name="Tomlinson C."/>
            <person name="Wollam A."/>
            <person name="Palsikar V.B."/>
            <person name="Mardis E.R."/>
            <person name="Wilson R.K."/>
        </authorList>
    </citation>
    <scope>NUCLEOTIDE SEQUENCE [LARGE SCALE GENOMIC DNA]</scope>
    <source>
        <strain evidence="13">GED7749B</strain>
    </source>
</reference>
<keyword evidence="5" id="KW-0547">Nucleotide-binding</keyword>
<proteinExistence type="inferred from homology"/>
<keyword evidence="12" id="KW-0255">Endonuclease</keyword>
<dbReference type="CDD" id="cd09641">
    <property type="entry name" value="Cas3''_I"/>
    <property type="match status" value="1"/>
</dbReference>
<dbReference type="GO" id="GO:0004519">
    <property type="term" value="F:endonuclease activity"/>
    <property type="evidence" value="ECO:0007669"/>
    <property type="project" value="UniProtKB-KW"/>
</dbReference>
<dbReference type="NCBIfam" id="TIGR01587">
    <property type="entry name" value="cas3_core"/>
    <property type="match status" value="1"/>
</dbReference>
<dbReference type="GO" id="GO:0005524">
    <property type="term" value="F:ATP binding"/>
    <property type="evidence" value="ECO:0007669"/>
    <property type="project" value="UniProtKB-KW"/>
</dbReference>
<dbReference type="PATRIC" id="fig|1398.22.peg.114"/>
<evidence type="ECO:0000256" key="8">
    <source>
        <dbReference type="ARBA" id="ARBA00022840"/>
    </source>
</evidence>
<organism evidence="12 13">
    <name type="scientific">Heyndrickxia coagulans</name>
    <name type="common">Weizmannia coagulans</name>
    <dbReference type="NCBI Taxonomy" id="1398"/>
    <lineage>
        <taxon>Bacteria</taxon>
        <taxon>Bacillati</taxon>
        <taxon>Bacillota</taxon>
        <taxon>Bacilli</taxon>
        <taxon>Bacillales</taxon>
        <taxon>Bacillaceae</taxon>
        <taxon>Heyndrickxia</taxon>
    </lineage>
</organism>
<dbReference type="Gene3D" id="1.10.3210.30">
    <property type="match status" value="1"/>
</dbReference>
<dbReference type="GO" id="GO:0046872">
    <property type="term" value="F:metal ion binding"/>
    <property type="evidence" value="ECO:0007669"/>
    <property type="project" value="UniProtKB-KW"/>
</dbReference>
<dbReference type="InterPro" id="IPR054712">
    <property type="entry name" value="Cas3-like_dom"/>
</dbReference>
<keyword evidence="9" id="KW-0051">Antiviral defense</keyword>
<dbReference type="PROSITE" id="PS51643">
    <property type="entry name" value="HD_CAS3"/>
    <property type="match status" value="1"/>
</dbReference>
<dbReference type="InterPro" id="IPR011545">
    <property type="entry name" value="DEAD/DEAH_box_helicase_dom"/>
</dbReference>
<evidence type="ECO:0000259" key="10">
    <source>
        <dbReference type="PROSITE" id="PS51192"/>
    </source>
</evidence>
<dbReference type="GO" id="GO:0003676">
    <property type="term" value="F:nucleic acid binding"/>
    <property type="evidence" value="ECO:0007669"/>
    <property type="project" value="InterPro"/>
</dbReference>
<dbReference type="InterPro" id="IPR014001">
    <property type="entry name" value="Helicase_ATP-bd"/>
</dbReference>
<keyword evidence="4" id="KW-0479">Metal-binding</keyword>
<evidence type="ECO:0000259" key="11">
    <source>
        <dbReference type="PROSITE" id="PS51643"/>
    </source>
</evidence>
<dbReference type="Gene3D" id="3.40.50.300">
    <property type="entry name" value="P-loop containing nucleotide triphosphate hydrolases"/>
    <property type="match status" value="2"/>
</dbReference>
<sequence length="848" mass="100243">MRRIREYIDAAPPILAHIGGAEPETLEEHSKLVMDFVHLLEEENGLKEAVERCINALRFKGESLPETLQSLVTEWFYQGIYLHDLGKINPAFQSKKMKNEQVDIQKKEMDSKHSLLSSLLFLDIFYSEIEEKVPRNYQAFMAHVLYCFTYLISRHHTYLENVSDDKYFDALEELCSRVQRHPYYIQFYREAKKFAEFDLTGVEDYQREQDSHEPFSFYILMKLFYSALVACDFYATYTYNVGGQKPGFRFLTEHHIKDLRKTYEDTEVLKGIRRFQQDPSSFDNIPINSLRSQIFLEAETQLLNRLDKNIFYLESPTGSGKTNMSINLALRLLESGQSLNKIIYVFPFNTLVEQTKASLDQIFPDDFQTKVPIKVVNSVTPIITKEDKRNHGEKPIDLKEEVLMRQMLQYPITVTSHVNFFNYLFGQGRESNLPFVHLCNSVVILDEIQSYRNDRWIEIIHFLESLSELLNMKIIIMSATLPKLDRLLLHGKEVAAELLPNARKYYENPIFKDRVHVHFELLEKGTMDLDELEEFLDQLIIEKGPKRILFEFVTKRSAREFHRRILEKYEKKRPVILLTGDDHSYYRKKVIEAINKKEEGVFQLQDVILIATQVVEAGVDIDMDIGFKNISTLDSDEQLLGRINRSCLREDCHAYFFLLDDVSKKLKNSNDYRLEKDLRDREYQNDLINKDFHRFYQNVFRRLIETSQERNNHNIEHFLYMVQSLNFGGVADQMKLIEQQTNTLFIAYLLELDNQEKVDGREIWNQYKSVLKDSQPDYAERQVKLSELRQIMDYFTFNIFGEPVINDDQLGNLYFVEKGELYMEIDPFTHMQRFNPQKYQKTSEDIFI</sequence>
<keyword evidence="8" id="KW-0067">ATP-binding</keyword>
<feature type="domain" description="Helicase ATP-binding" evidence="10">
    <location>
        <begin position="302"/>
        <end position="499"/>
    </location>
</feature>
<evidence type="ECO:0000256" key="5">
    <source>
        <dbReference type="ARBA" id="ARBA00022741"/>
    </source>
</evidence>